<reference evidence="3" key="1">
    <citation type="journal article" date="2024" name="FEMS Microbiol. Lett.">
        <title>Genomic insights into Spiroplasma endosymbionts that induce male-killing and protective phenotypes in the pea aphid.</title>
        <authorList>
            <person name="Arai H."/>
            <person name="Legeai F."/>
            <person name="Kageyama D."/>
            <person name="Sugio A."/>
            <person name="Simon J.C."/>
        </authorList>
    </citation>
    <scope>NUCLEOTIDE SEQUENCE [LARGE SCALE GENOMIC DNA]</scope>
    <source>
        <strain evidence="3">sAp269</strain>
    </source>
</reference>
<evidence type="ECO:0000256" key="1">
    <source>
        <dbReference type="SAM" id="Phobius"/>
    </source>
</evidence>
<keyword evidence="1" id="KW-1133">Transmembrane helix</keyword>
<dbReference type="EMBL" id="AP028955">
    <property type="protein sequence ID" value="BET38708.1"/>
    <property type="molecule type" value="Genomic_DNA"/>
</dbReference>
<sequence length="691" mass="78755">MFKILYTLVTISLVTFTNLSQVKINNYHHKEIKSENTILNEQSLTLAFESGNFYNWNENDSTNSIAGIFTNSQAQSYLLNKDGTYNNLDLQISNFIRFDDNLGIATLNNFHKSDDSNFINNSFLMTKNGISDDATAIETPNHTFTNFGNNIVSTDIGADLINTEGKVTNLVTPYHYGKGKTSFTAINANFGVFVGGDQNSYILKVDGNIKPININVPNPILLNSFVAINDNGGIIRDVNGQLFYLTIDDNGNATTKPLIINKEPLFSTTTVFFSKTGNNQGILNVNLKNNSKFFGQPYHLSITDSNDIKLTKINEHYMNNFILLHDGLGVFIDEQEIGYFVNELGTFTKIGYCANFQRINYNLGFINNNTSKLLLSDSKNNNWSRINTIKFNKTKDEQLTNFINSYIDKDKLTAVNRTNNWISNNSLILNVTNDELKDITINDNQPLLPNINNSITTIINSNSEINIKFEDEIITYHVLIYNQNILPTLDNSANTNIKYVGIVNNNLYDINSTNTNDGFTINFNYDNTIQFVNIITIDSTTMNKMNLWTLKPKTTFKLNVKSNNNVYLLQTVNWNNISNWQYFTIYHGNNLPIVEFWTTDTGIKLWNAALKLNYTFKELENMNSTEINNLRNLAVNWTINEARGNTLGYIISGFLSIGFILTIIAIIYDWYLKQKFKKRNLTQRKMWINTK</sequence>
<dbReference type="Proteomes" id="UP001473424">
    <property type="component" value="Chromosome"/>
</dbReference>
<evidence type="ECO:0000313" key="3">
    <source>
        <dbReference type="Proteomes" id="UP001473424"/>
    </source>
</evidence>
<gene>
    <name evidence="2" type="ORF">SAP269_12970</name>
</gene>
<proteinExistence type="predicted"/>
<feature type="transmembrane region" description="Helical" evidence="1">
    <location>
        <begin position="647"/>
        <end position="671"/>
    </location>
</feature>
<accession>A0ABM8JR00</accession>
<evidence type="ECO:0000313" key="2">
    <source>
        <dbReference type="EMBL" id="BET38708.1"/>
    </source>
</evidence>
<organism evidence="2 3">
    <name type="scientific">Spiroplasma ixodetis</name>
    <dbReference type="NCBI Taxonomy" id="2141"/>
    <lineage>
        <taxon>Bacteria</taxon>
        <taxon>Bacillati</taxon>
        <taxon>Mycoplasmatota</taxon>
        <taxon>Mollicutes</taxon>
        <taxon>Entomoplasmatales</taxon>
        <taxon>Spiroplasmataceae</taxon>
        <taxon>Spiroplasma</taxon>
    </lineage>
</organism>
<keyword evidence="1" id="KW-0812">Transmembrane</keyword>
<keyword evidence="3" id="KW-1185">Reference proteome</keyword>
<protein>
    <submittedName>
        <fullName evidence="2">Uncharacterized protein</fullName>
    </submittedName>
</protein>
<keyword evidence="1" id="KW-0472">Membrane</keyword>
<name>A0ABM8JR00_9MOLU</name>